<evidence type="ECO:0000256" key="1">
    <source>
        <dbReference type="SAM" id="MobiDB-lite"/>
    </source>
</evidence>
<dbReference type="AlphaFoldDB" id="A0A023AZY8"/>
<feature type="region of interest" description="Disordered" evidence="1">
    <location>
        <begin position="164"/>
        <end position="238"/>
    </location>
</feature>
<evidence type="ECO:0000313" key="3">
    <source>
        <dbReference type="Proteomes" id="UP000019763"/>
    </source>
</evidence>
<dbReference type="RefSeq" id="XP_011134145.1">
    <property type="nucleotide sequence ID" value="XM_011135843.1"/>
</dbReference>
<proteinExistence type="predicted"/>
<feature type="compositionally biased region" description="Polar residues" evidence="1">
    <location>
        <begin position="207"/>
        <end position="219"/>
    </location>
</feature>
<dbReference type="VEuPathDB" id="CryptoDB:GNI_145240"/>
<sequence>MFGCQPTSVPRRVCATEWLVWRALQKVLVAWDVMELPLDTEVALAKIGDVWTCFDPKYKKQLLATTSIPVDKLRCGNVVVEPEKVCGQVEYTPHYPQRVPVESFTTDSQQRLRWYALQRQDFATELFRLRGPEPHTTDRLLEGHFTNACGPDAILLQLCLQHKTRASTKQRPEARASTKQRSETRASTKQRPEARASTKQRSETRTSTKQQPEARTSTKQRPEARAYTKQQPKPGLPR</sequence>
<feature type="compositionally biased region" description="Basic and acidic residues" evidence="1">
    <location>
        <begin position="170"/>
        <end position="206"/>
    </location>
</feature>
<feature type="non-terminal residue" evidence="2">
    <location>
        <position position="238"/>
    </location>
</feature>
<dbReference type="Proteomes" id="UP000019763">
    <property type="component" value="Unassembled WGS sequence"/>
</dbReference>
<dbReference type="GeneID" id="22915122"/>
<protein>
    <submittedName>
        <fullName evidence="2">Uncharacterized protein</fullName>
    </submittedName>
</protein>
<reference evidence="2" key="1">
    <citation type="submission" date="2013-12" db="EMBL/GenBank/DDBJ databases">
        <authorList>
            <person name="Omoto C.K."/>
            <person name="Sibley D."/>
            <person name="Venepally P."/>
            <person name="Hadjithomas M."/>
            <person name="Karamycheva S."/>
            <person name="Brunk B."/>
            <person name="Roos D."/>
            <person name="Caler E."/>
            <person name="Lorenzi H."/>
        </authorList>
    </citation>
    <scope>NUCLEOTIDE SEQUENCE</scope>
</reference>
<accession>A0A023AZY8</accession>
<organism evidence="2 3">
    <name type="scientific">Gregarina niphandrodes</name>
    <name type="common">Septate eugregarine</name>
    <dbReference type="NCBI Taxonomy" id="110365"/>
    <lineage>
        <taxon>Eukaryota</taxon>
        <taxon>Sar</taxon>
        <taxon>Alveolata</taxon>
        <taxon>Apicomplexa</taxon>
        <taxon>Conoidasida</taxon>
        <taxon>Gregarinasina</taxon>
        <taxon>Eugregarinorida</taxon>
        <taxon>Gregarinidae</taxon>
        <taxon>Gregarina</taxon>
    </lineage>
</organism>
<gene>
    <name evidence="2" type="ORF">GNI_145240</name>
</gene>
<keyword evidence="3" id="KW-1185">Reference proteome</keyword>
<comment type="caution">
    <text evidence="2">The sequence shown here is derived from an EMBL/GenBank/DDBJ whole genome shotgun (WGS) entry which is preliminary data.</text>
</comment>
<dbReference type="EMBL" id="AFNH02001076">
    <property type="protein sequence ID" value="EZG44621.1"/>
    <property type="molecule type" value="Genomic_DNA"/>
</dbReference>
<name>A0A023AZY8_GRENI</name>
<evidence type="ECO:0000313" key="2">
    <source>
        <dbReference type="EMBL" id="EZG44621.1"/>
    </source>
</evidence>